<evidence type="ECO:0000259" key="3">
    <source>
        <dbReference type="Pfam" id="PF08240"/>
    </source>
</evidence>
<dbReference type="SUPFAM" id="SSF50129">
    <property type="entry name" value="GroES-like"/>
    <property type="match status" value="1"/>
</dbReference>
<dbReference type="InterPro" id="IPR050129">
    <property type="entry name" value="Zn_alcohol_dh"/>
</dbReference>
<gene>
    <name evidence="4" type="ORF">N0B31_20235</name>
</gene>
<keyword evidence="1" id="KW-0560">Oxidoreductase</keyword>
<dbReference type="Pfam" id="PF08240">
    <property type="entry name" value="ADH_N"/>
    <property type="match status" value="1"/>
</dbReference>
<dbReference type="InterPro" id="IPR013149">
    <property type="entry name" value="ADH-like_C"/>
</dbReference>
<dbReference type="Proteomes" id="UP001057580">
    <property type="component" value="Chromosome"/>
</dbReference>
<dbReference type="PANTHER" id="PTHR43401:SF5">
    <property type="entry name" value="ALCOHOL DEHYDROGENASE-RELATED"/>
    <property type="match status" value="1"/>
</dbReference>
<reference evidence="4" key="1">
    <citation type="submission" date="2022-09" db="EMBL/GenBank/DDBJ databases">
        <title>Diverse halophilic archaea isolated from saline environments.</title>
        <authorList>
            <person name="Cui H.-L."/>
        </authorList>
    </citation>
    <scope>NUCLEOTIDE SEQUENCE</scope>
    <source>
        <strain evidence="4">ZS-35-S2</strain>
    </source>
</reference>
<protein>
    <submittedName>
        <fullName evidence="4">Alcohol dehydrogenase catalytic domain-containing protein</fullName>
    </submittedName>
</protein>
<dbReference type="AlphaFoldDB" id="A0A9E7U4K8"/>
<dbReference type="Gene3D" id="3.40.50.720">
    <property type="entry name" value="NAD(P)-binding Rossmann-like Domain"/>
    <property type="match status" value="1"/>
</dbReference>
<dbReference type="KEGG" id="ssai:N0B31_20235"/>
<dbReference type="InterPro" id="IPR011032">
    <property type="entry name" value="GroES-like_sf"/>
</dbReference>
<dbReference type="Gene3D" id="3.90.180.10">
    <property type="entry name" value="Medium-chain alcohol dehydrogenases, catalytic domain"/>
    <property type="match status" value="1"/>
</dbReference>
<keyword evidence="5" id="KW-1185">Reference proteome</keyword>
<feature type="domain" description="Alcohol dehydrogenase-like N-terminal" evidence="3">
    <location>
        <begin position="24"/>
        <end position="142"/>
    </location>
</feature>
<dbReference type="GO" id="GO:0051262">
    <property type="term" value="P:protein tetramerization"/>
    <property type="evidence" value="ECO:0007669"/>
    <property type="project" value="UniProtKB-ARBA"/>
</dbReference>
<accession>A0A9E7U4K8</accession>
<dbReference type="InterPro" id="IPR013154">
    <property type="entry name" value="ADH-like_N"/>
</dbReference>
<dbReference type="GO" id="GO:0043168">
    <property type="term" value="F:anion binding"/>
    <property type="evidence" value="ECO:0007669"/>
    <property type="project" value="UniProtKB-ARBA"/>
</dbReference>
<evidence type="ECO:0000256" key="1">
    <source>
        <dbReference type="ARBA" id="ARBA00023002"/>
    </source>
</evidence>
<evidence type="ECO:0000313" key="5">
    <source>
        <dbReference type="Proteomes" id="UP001057580"/>
    </source>
</evidence>
<dbReference type="RefSeq" id="WP_260593455.1">
    <property type="nucleotide sequence ID" value="NZ_CP104003.1"/>
</dbReference>
<sequence length="367" mass="38248">MRAIVCDDFEECRVAEVPTPEPAADELLLAVKRVQLSITECQLYHGAEVVHYESVRDRMAAGDGLLFGHEFCAEVAEVGADVDGFTVGDRVYAAGKLPCHACTYCEAGYTQFCKAKATIGLQTPGACAEYLTLPPGPLRRVPDGVSDAEGAALQPMASAVLCVRDAEIADGDVVVVTGAGVMGYQCGQLALQQGASDVVAVDVNAEKAELAESRGMIGVDASTDDPVAVVDDLTDGIGADVVLECVGGDQSHANEGTDPLAQAVQMLRSGGRIVQVGSIAGELTVSPRQMRSKQLQWINPLRGVVSLGPNADSGDLAAKLVADGRVDIADCITHEVRGLDAFEEAVDITTNKADYGAFGPAQVVVSE</sequence>
<dbReference type="GO" id="GO:0030554">
    <property type="term" value="F:adenyl nucleotide binding"/>
    <property type="evidence" value="ECO:0007669"/>
    <property type="project" value="UniProtKB-ARBA"/>
</dbReference>
<evidence type="ECO:0000259" key="2">
    <source>
        <dbReference type="Pfam" id="PF00107"/>
    </source>
</evidence>
<name>A0A9E7U4K8_9EURY</name>
<dbReference type="GeneID" id="74944803"/>
<dbReference type="InterPro" id="IPR036291">
    <property type="entry name" value="NAD(P)-bd_dom_sf"/>
</dbReference>
<dbReference type="PANTHER" id="PTHR43401">
    <property type="entry name" value="L-THREONINE 3-DEHYDROGENASE"/>
    <property type="match status" value="1"/>
</dbReference>
<evidence type="ECO:0000313" key="4">
    <source>
        <dbReference type="EMBL" id="UWM54435.1"/>
    </source>
</evidence>
<dbReference type="Pfam" id="PF00107">
    <property type="entry name" value="ADH_zinc_N"/>
    <property type="match status" value="1"/>
</dbReference>
<proteinExistence type="predicted"/>
<dbReference type="SUPFAM" id="SSF51735">
    <property type="entry name" value="NAD(P)-binding Rossmann-fold domains"/>
    <property type="match status" value="1"/>
</dbReference>
<feature type="domain" description="Alcohol dehydrogenase-like C-terminal" evidence="2">
    <location>
        <begin position="186"/>
        <end position="298"/>
    </location>
</feature>
<dbReference type="EMBL" id="CP104003">
    <property type="protein sequence ID" value="UWM54435.1"/>
    <property type="molecule type" value="Genomic_DNA"/>
</dbReference>
<dbReference type="GO" id="GO:0044281">
    <property type="term" value="P:small molecule metabolic process"/>
    <property type="evidence" value="ECO:0007669"/>
    <property type="project" value="UniProtKB-ARBA"/>
</dbReference>
<dbReference type="GO" id="GO:0016616">
    <property type="term" value="F:oxidoreductase activity, acting on the CH-OH group of donors, NAD or NADP as acceptor"/>
    <property type="evidence" value="ECO:0007669"/>
    <property type="project" value="UniProtKB-ARBA"/>
</dbReference>
<organism evidence="4 5">
    <name type="scientific">Salinirubellus salinus</name>
    <dbReference type="NCBI Taxonomy" id="1364945"/>
    <lineage>
        <taxon>Archaea</taxon>
        <taxon>Methanobacteriati</taxon>
        <taxon>Methanobacteriota</taxon>
        <taxon>Stenosarchaea group</taxon>
        <taxon>Halobacteria</taxon>
        <taxon>Halobacteriales</taxon>
        <taxon>Natronomonadaceae</taxon>
        <taxon>Salinirubellus</taxon>
    </lineage>
</organism>